<keyword evidence="2" id="KW-1185">Reference proteome</keyword>
<dbReference type="HOGENOM" id="CLU_1850126_0_0_1"/>
<reference evidence="1 2" key="1">
    <citation type="journal article" date="2011" name="Science">
        <title>The ecoresponsive genome of Daphnia pulex.</title>
        <authorList>
            <person name="Colbourne J.K."/>
            <person name="Pfrender M.E."/>
            <person name="Gilbert D."/>
            <person name="Thomas W.K."/>
            <person name="Tucker A."/>
            <person name="Oakley T.H."/>
            <person name="Tokishita S."/>
            <person name="Aerts A."/>
            <person name="Arnold G.J."/>
            <person name="Basu M.K."/>
            <person name="Bauer D.J."/>
            <person name="Caceres C.E."/>
            <person name="Carmel L."/>
            <person name="Casola C."/>
            <person name="Choi J.H."/>
            <person name="Detter J.C."/>
            <person name="Dong Q."/>
            <person name="Dusheyko S."/>
            <person name="Eads B.D."/>
            <person name="Frohlich T."/>
            <person name="Geiler-Samerotte K.A."/>
            <person name="Gerlach D."/>
            <person name="Hatcher P."/>
            <person name="Jogdeo S."/>
            <person name="Krijgsveld J."/>
            <person name="Kriventseva E.V."/>
            <person name="Kultz D."/>
            <person name="Laforsch C."/>
            <person name="Lindquist E."/>
            <person name="Lopez J."/>
            <person name="Manak J.R."/>
            <person name="Muller J."/>
            <person name="Pangilinan J."/>
            <person name="Patwardhan R.P."/>
            <person name="Pitluck S."/>
            <person name="Pritham E.J."/>
            <person name="Rechtsteiner A."/>
            <person name="Rho M."/>
            <person name="Rogozin I.B."/>
            <person name="Sakarya O."/>
            <person name="Salamov A."/>
            <person name="Schaack S."/>
            <person name="Shapiro H."/>
            <person name="Shiga Y."/>
            <person name="Skalitzky C."/>
            <person name="Smith Z."/>
            <person name="Souvorov A."/>
            <person name="Sung W."/>
            <person name="Tang Z."/>
            <person name="Tsuchiya D."/>
            <person name="Tu H."/>
            <person name="Vos H."/>
            <person name="Wang M."/>
            <person name="Wolf Y.I."/>
            <person name="Yamagata H."/>
            <person name="Yamada T."/>
            <person name="Ye Y."/>
            <person name="Shaw J.R."/>
            <person name="Andrews J."/>
            <person name="Crease T.J."/>
            <person name="Tang H."/>
            <person name="Lucas S.M."/>
            <person name="Robertson H.M."/>
            <person name="Bork P."/>
            <person name="Koonin E.V."/>
            <person name="Zdobnov E.M."/>
            <person name="Grigoriev I.V."/>
            <person name="Lynch M."/>
            <person name="Boore J.L."/>
        </authorList>
    </citation>
    <scope>NUCLEOTIDE SEQUENCE [LARGE SCALE GENOMIC DNA]</scope>
</reference>
<proteinExistence type="predicted"/>
<feature type="non-terminal residue" evidence="1">
    <location>
        <position position="139"/>
    </location>
</feature>
<dbReference type="InParanoid" id="E9I6G9"/>
<dbReference type="KEGG" id="dpx:DAPPUDRAFT_277623"/>
<dbReference type="Proteomes" id="UP000000305">
    <property type="component" value="Unassembled WGS sequence"/>
</dbReference>
<protein>
    <submittedName>
        <fullName evidence="1">Uncharacterized protein</fullName>
    </submittedName>
</protein>
<dbReference type="AlphaFoldDB" id="E9I6G9"/>
<sequence length="139" mass="15850">MGDSAENFLTPIRVNKNVAEKRNQFVNGDATSIDEKTEASPLFTVLGRMKLGSLRDKISIQAASKRLIETLRRGKVYLVSMDMPGNCTYGRRIFGALKCDWFAQDFGQPWNKYTTSTYMMCQGFVYSKDQVDPMQWRGL</sequence>
<accession>E9I6G9</accession>
<organism evidence="1 2">
    <name type="scientific">Daphnia pulex</name>
    <name type="common">Water flea</name>
    <dbReference type="NCBI Taxonomy" id="6669"/>
    <lineage>
        <taxon>Eukaryota</taxon>
        <taxon>Metazoa</taxon>
        <taxon>Ecdysozoa</taxon>
        <taxon>Arthropoda</taxon>
        <taxon>Crustacea</taxon>
        <taxon>Branchiopoda</taxon>
        <taxon>Diplostraca</taxon>
        <taxon>Cladocera</taxon>
        <taxon>Anomopoda</taxon>
        <taxon>Daphniidae</taxon>
        <taxon>Daphnia</taxon>
    </lineage>
</organism>
<evidence type="ECO:0000313" key="1">
    <source>
        <dbReference type="EMBL" id="EFX60411.1"/>
    </source>
</evidence>
<evidence type="ECO:0000313" key="2">
    <source>
        <dbReference type="Proteomes" id="UP000000305"/>
    </source>
</evidence>
<gene>
    <name evidence="1" type="ORF">DAPPUDRAFT_277623</name>
</gene>
<name>E9I6G9_DAPPU</name>
<dbReference type="EMBL" id="GL736450">
    <property type="protein sequence ID" value="EFX60411.1"/>
    <property type="molecule type" value="Genomic_DNA"/>
</dbReference>